<feature type="domain" description="Glycosyltransferase 2-like" evidence="1">
    <location>
        <begin position="5"/>
        <end position="120"/>
    </location>
</feature>
<evidence type="ECO:0000313" key="3">
    <source>
        <dbReference type="Proteomes" id="UP000230869"/>
    </source>
</evidence>
<evidence type="ECO:0000313" key="2">
    <source>
        <dbReference type="EMBL" id="PIR12916.1"/>
    </source>
</evidence>
<dbReference type="PANTHER" id="PTHR43630">
    <property type="entry name" value="POLY-BETA-1,6-N-ACETYL-D-GLUCOSAMINE SYNTHASE"/>
    <property type="match status" value="1"/>
</dbReference>
<dbReference type="Pfam" id="PF00535">
    <property type="entry name" value="Glycos_transf_2"/>
    <property type="match status" value="1"/>
</dbReference>
<organism evidence="2 3">
    <name type="scientific">Candidatus Falkowbacteria bacterium CG11_big_fil_rev_8_21_14_0_20_39_10</name>
    <dbReference type="NCBI Taxonomy" id="1974570"/>
    <lineage>
        <taxon>Bacteria</taxon>
        <taxon>Candidatus Falkowiibacteriota</taxon>
    </lineage>
</organism>
<dbReference type="PANTHER" id="PTHR43630:SF2">
    <property type="entry name" value="GLYCOSYLTRANSFERASE"/>
    <property type="match status" value="1"/>
</dbReference>
<dbReference type="Gene3D" id="3.90.550.10">
    <property type="entry name" value="Spore Coat Polysaccharide Biosynthesis Protein SpsA, Chain A"/>
    <property type="match status" value="1"/>
</dbReference>
<dbReference type="Proteomes" id="UP000230869">
    <property type="component" value="Unassembled WGS sequence"/>
</dbReference>
<dbReference type="AlphaFoldDB" id="A0A2M6K8A1"/>
<protein>
    <recommendedName>
        <fullName evidence="1">Glycosyltransferase 2-like domain-containing protein</fullName>
    </recommendedName>
</protein>
<comment type="caution">
    <text evidence="2">The sequence shown here is derived from an EMBL/GenBank/DDBJ whole genome shotgun (WGS) entry which is preliminary data.</text>
</comment>
<gene>
    <name evidence="2" type="ORF">COV49_03880</name>
</gene>
<dbReference type="InterPro" id="IPR001173">
    <property type="entry name" value="Glyco_trans_2-like"/>
</dbReference>
<accession>A0A2M6K8A1</accession>
<name>A0A2M6K8A1_9BACT</name>
<reference evidence="2 3" key="1">
    <citation type="submission" date="2017-09" db="EMBL/GenBank/DDBJ databases">
        <title>Depth-based differentiation of microbial function through sediment-hosted aquifers and enrichment of novel symbionts in the deep terrestrial subsurface.</title>
        <authorList>
            <person name="Probst A.J."/>
            <person name="Ladd B."/>
            <person name="Jarett J.K."/>
            <person name="Geller-Mcgrath D.E."/>
            <person name="Sieber C.M."/>
            <person name="Emerson J.B."/>
            <person name="Anantharaman K."/>
            <person name="Thomas B.C."/>
            <person name="Malmstrom R."/>
            <person name="Stieglmeier M."/>
            <person name="Klingl A."/>
            <person name="Woyke T."/>
            <person name="Ryan C.M."/>
            <person name="Banfield J.F."/>
        </authorList>
    </citation>
    <scope>NUCLEOTIDE SEQUENCE [LARGE SCALE GENOMIC DNA]</scope>
    <source>
        <strain evidence="2">CG11_big_fil_rev_8_21_14_0_20_39_10</strain>
    </source>
</reference>
<dbReference type="EMBL" id="PCWW01000067">
    <property type="protein sequence ID" value="PIR12916.1"/>
    <property type="molecule type" value="Genomic_DNA"/>
</dbReference>
<evidence type="ECO:0000259" key="1">
    <source>
        <dbReference type="Pfam" id="PF00535"/>
    </source>
</evidence>
<sequence length="270" mass="32326">MNKISVCLIVYNEEEHIKRCLESVEGVVDEIIVVHDGECRDRTLEICKNFTDKVYIRPHKGAMEFHVPFIIDKALGNWILRIDADEFLSKELRNNLRKIVKDNNVDGYKFLWPFWNGNKYITKNWPYKLALFKKDKISFLGLLHQPIIVRGKTKPQNLIIKHQPDYNNFIWNTFKTKWLKWAKIQARNYLSDFHKIEKINYPNKNWPLIILLRRKFPLLTIPIDFFSALFRGLFSGGHMEGMIFYKYIFLGSLYKVCVDYYMYKEKSEKN</sequence>
<dbReference type="InterPro" id="IPR029044">
    <property type="entry name" value="Nucleotide-diphossugar_trans"/>
</dbReference>
<proteinExistence type="predicted"/>
<dbReference type="SUPFAM" id="SSF53448">
    <property type="entry name" value="Nucleotide-diphospho-sugar transferases"/>
    <property type="match status" value="1"/>
</dbReference>